<dbReference type="PANTHER" id="PTHR43775">
    <property type="entry name" value="FATTY ACID SYNTHASE"/>
    <property type="match status" value="1"/>
</dbReference>
<reference evidence="5" key="2">
    <citation type="submission" date="2023-05" db="EMBL/GenBank/DDBJ databases">
        <authorList>
            <consortium name="Lawrence Berkeley National Laboratory"/>
            <person name="Steindorff A."/>
            <person name="Hensen N."/>
            <person name="Bonometti L."/>
            <person name="Westerberg I."/>
            <person name="Brannstrom I.O."/>
            <person name="Guillou S."/>
            <person name="Cros-Aarteil S."/>
            <person name="Calhoun S."/>
            <person name="Haridas S."/>
            <person name="Kuo A."/>
            <person name="Mondo S."/>
            <person name="Pangilinan J."/>
            <person name="Riley R."/>
            <person name="Labutti K."/>
            <person name="Andreopoulos B."/>
            <person name="Lipzen A."/>
            <person name="Chen C."/>
            <person name="Yanf M."/>
            <person name="Daum C."/>
            <person name="Ng V."/>
            <person name="Clum A."/>
            <person name="Ohm R."/>
            <person name="Martin F."/>
            <person name="Silar P."/>
            <person name="Natvig D."/>
            <person name="Lalanne C."/>
            <person name="Gautier V."/>
            <person name="Ament-Velasquez S.L."/>
            <person name="Kruys A."/>
            <person name="Hutchinson M.I."/>
            <person name="Powell A.J."/>
            <person name="Barry K."/>
            <person name="Miller A.N."/>
            <person name="Grigoriev I.V."/>
            <person name="Debuchy R."/>
            <person name="Gladieux P."/>
            <person name="Thoren M.H."/>
            <person name="Johannesson H."/>
        </authorList>
    </citation>
    <scope>NUCLEOTIDE SEQUENCE</scope>
    <source>
        <strain evidence="5">CBS 359.72</strain>
    </source>
</reference>
<feature type="active site" description="Proton acceptor; for dehydratase activity" evidence="3">
    <location>
        <position position="208"/>
    </location>
</feature>
<dbReference type="GO" id="GO:0004312">
    <property type="term" value="F:fatty acid synthase activity"/>
    <property type="evidence" value="ECO:0007669"/>
    <property type="project" value="TreeGrafter"/>
</dbReference>
<dbReference type="Proteomes" id="UP001303647">
    <property type="component" value="Unassembled WGS sequence"/>
</dbReference>
<keyword evidence="6" id="KW-1185">Reference proteome</keyword>
<dbReference type="InterPro" id="IPR049552">
    <property type="entry name" value="PKS_DH_N"/>
</dbReference>
<dbReference type="PROSITE" id="PS52019">
    <property type="entry name" value="PKS_MFAS_DH"/>
    <property type="match status" value="1"/>
</dbReference>
<feature type="domain" description="PKS/mFAS DH" evidence="4">
    <location>
        <begin position="175"/>
        <end position="488"/>
    </location>
</feature>
<comment type="caution">
    <text evidence="5">The sequence shown here is derived from an EMBL/GenBank/DDBJ whole genome shotgun (WGS) entry which is preliminary data.</text>
</comment>
<dbReference type="InterPro" id="IPR050091">
    <property type="entry name" value="PKS_NRPS_Biosynth_Enz"/>
</dbReference>
<dbReference type="GO" id="GO:0044550">
    <property type="term" value="P:secondary metabolite biosynthetic process"/>
    <property type="evidence" value="ECO:0007669"/>
    <property type="project" value="TreeGrafter"/>
</dbReference>
<organism evidence="5 6">
    <name type="scientific">Corynascus novoguineensis</name>
    <dbReference type="NCBI Taxonomy" id="1126955"/>
    <lineage>
        <taxon>Eukaryota</taxon>
        <taxon>Fungi</taxon>
        <taxon>Dikarya</taxon>
        <taxon>Ascomycota</taxon>
        <taxon>Pezizomycotina</taxon>
        <taxon>Sordariomycetes</taxon>
        <taxon>Sordariomycetidae</taxon>
        <taxon>Sordariales</taxon>
        <taxon>Chaetomiaceae</taxon>
        <taxon>Corynascus</taxon>
    </lineage>
</organism>
<sequence length="532" mass="58908">MALALPRDGGLTPNPAHVSFAGPVDLDAFHIKDGVWSDPLTKASVFVRLGSYLQPENDRPPRKSVHICHVLVLFPVDQQPWKSLAGWMRTAANPFPNGSWIACSGRLLGILYGVAGRLFVAGGIVDFTRVNEYDVTGERPAVLVDLPNYKWDHSTKHWHESAASKDWRFRPFPRHDLLGSKVLGVPWRATPTWQNALRVSALPWLRDHRIGEQVVFSGASYVAMAMEAAYQVAWTTEWSVKGKVPDKYQYRLRDVKFFRALVLEDGPGAGGSKVMTSLAAVPGSNKSPWYEFKVSSLVNDAWTDHASGLVRIETDFRESRAPEDTLAPLRSPVAARCWYKTMSESGFHFGPSFQKHLEIEYTNGQRTSRSSVSLEVPESAWHQSPYVMHPACIDGSFQTVLASVWVGDSSAVDAPLVPLQIDSLTIPWRAEQPRHGVGVANAKYVGIGRTDVPKNYAASTAVYHPVDGSLLIKMKGLRYTELDRSADGDDALAHAYTHVQWQPDPTLLSEASFRQVVARLAADTVANDNTQQ</sequence>
<dbReference type="GO" id="GO:0006633">
    <property type="term" value="P:fatty acid biosynthetic process"/>
    <property type="evidence" value="ECO:0007669"/>
    <property type="project" value="TreeGrafter"/>
</dbReference>
<evidence type="ECO:0000313" key="6">
    <source>
        <dbReference type="Proteomes" id="UP001303647"/>
    </source>
</evidence>
<dbReference type="Pfam" id="PF14765">
    <property type="entry name" value="PS-DH"/>
    <property type="match status" value="1"/>
</dbReference>
<dbReference type="InterPro" id="IPR049900">
    <property type="entry name" value="PKS_mFAS_DH"/>
</dbReference>
<proteinExistence type="predicted"/>
<feature type="active site" description="Proton donor; for dehydratase activity" evidence="3">
    <location>
        <position position="394"/>
    </location>
</feature>
<dbReference type="EMBL" id="MU857810">
    <property type="protein sequence ID" value="KAK4243497.1"/>
    <property type="molecule type" value="Genomic_DNA"/>
</dbReference>
<keyword evidence="2" id="KW-0597">Phosphoprotein</keyword>
<dbReference type="AlphaFoldDB" id="A0AAN7HFL9"/>
<evidence type="ECO:0000256" key="2">
    <source>
        <dbReference type="ARBA" id="ARBA00022553"/>
    </source>
</evidence>
<dbReference type="InterPro" id="IPR042104">
    <property type="entry name" value="PKS_dehydratase_sf"/>
</dbReference>
<evidence type="ECO:0000256" key="3">
    <source>
        <dbReference type="PROSITE-ProRule" id="PRU01363"/>
    </source>
</evidence>
<keyword evidence="1" id="KW-0596">Phosphopantetheine</keyword>
<dbReference type="InterPro" id="IPR020807">
    <property type="entry name" value="PKS_DH"/>
</dbReference>
<dbReference type="InterPro" id="IPR049551">
    <property type="entry name" value="PKS_DH_C"/>
</dbReference>
<protein>
    <submittedName>
        <fullName evidence="5">Polyketide synthase dehydratase-domain-containing protein</fullName>
    </submittedName>
</protein>
<dbReference type="SMART" id="SM00826">
    <property type="entry name" value="PKS_DH"/>
    <property type="match status" value="1"/>
</dbReference>
<reference evidence="5" key="1">
    <citation type="journal article" date="2023" name="Mol. Phylogenet. Evol.">
        <title>Genome-scale phylogeny and comparative genomics of the fungal order Sordariales.</title>
        <authorList>
            <person name="Hensen N."/>
            <person name="Bonometti L."/>
            <person name="Westerberg I."/>
            <person name="Brannstrom I.O."/>
            <person name="Guillou S."/>
            <person name="Cros-Aarteil S."/>
            <person name="Calhoun S."/>
            <person name="Haridas S."/>
            <person name="Kuo A."/>
            <person name="Mondo S."/>
            <person name="Pangilinan J."/>
            <person name="Riley R."/>
            <person name="LaButti K."/>
            <person name="Andreopoulos B."/>
            <person name="Lipzen A."/>
            <person name="Chen C."/>
            <person name="Yan M."/>
            <person name="Daum C."/>
            <person name="Ng V."/>
            <person name="Clum A."/>
            <person name="Steindorff A."/>
            <person name="Ohm R.A."/>
            <person name="Martin F."/>
            <person name="Silar P."/>
            <person name="Natvig D.O."/>
            <person name="Lalanne C."/>
            <person name="Gautier V."/>
            <person name="Ament-Velasquez S.L."/>
            <person name="Kruys A."/>
            <person name="Hutchinson M.I."/>
            <person name="Powell A.J."/>
            <person name="Barry K."/>
            <person name="Miller A.N."/>
            <person name="Grigoriev I.V."/>
            <person name="Debuchy R."/>
            <person name="Gladieux P."/>
            <person name="Hiltunen Thoren M."/>
            <person name="Johannesson H."/>
        </authorList>
    </citation>
    <scope>NUCLEOTIDE SEQUENCE</scope>
    <source>
        <strain evidence="5">CBS 359.72</strain>
    </source>
</reference>
<evidence type="ECO:0000259" key="4">
    <source>
        <dbReference type="PROSITE" id="PS52019"/>
    </source>
</evidence>
<name>A0AAN7HFL9_9PEZI</name>
<accession>A0AAN7HFL9</accession>
<evidence type="ECO:0000313" key="5">
    <source>
        <dbReference type="EMBL" id="KAK4243497.1"/>
    </source>
</evidence>
<feature type="region of interest" description="N-terminal hotdog fold" evidence="3">
    <location>
        <begin position="175"/>
        <end position="317"/>
    </location>
</feature>
<dbReference type="Pfam" id="PF21089">
    <property type="entry name" value="PKS_DH_N"/>
    <property type="match status" value="1"/>
</dbReference>
<evidence type="ECO:0000256" key="1">
    <source>
        <dbReference type="ARBA" id="ARBA00022450"/>
    </source>
</evidence>
<feature type="region of interest" description="C-terminal hotdog fold" evidence="3">
    <location>
        <begin position="330"/>
        <end position="488"/>
    </location>
</feature>
<dbReference type="PANTHER" id="PTHR43775:SF18">
    <property type="entry name" value="ENZYME, PUTATIVE (JCVI)-RELATED"/>
    <property type="match status" value="1"/>
</dbReference>
<dbReference type="Gene3D" id="3.10.129.110">
    <property type="entry name" value="Polyketide synthase dehydratase"/>
    <property type="match status" value="1"/>
</dbReference>
<gene>
    <name evidence="5" type="ORF">C7999DRAFT_36173</name>
</gene>